<dbReference type="Proteomes" id="UP000054815">
    <property type="component" value="Unassembled WGS sequence"/>
</dbReference>
<dbReference type="EMBL" id="JYDU01000005">
    <property type="protein sequence ID" value="KRY01026.1"/>
    <property type="molecule type" value="Genomic_DNA"/>
</dbReference>
<evidence type="ECO:0000313" key="2">
    <source>
        <dbReference type="EMBL" id="KRY01026.1"/>
    </source>
</evidence>
<feature type="region of interest" description="Disordered" evidence="1">
    <location>
        <begin position="551"/>
        <end position="571"/>
    </location>
</feature>
<dbReference type="STRING" id="6337.A0A0V0YL14"/>
<feature type="region of interest" description="Disordered" evidence="1">
    <location>
        <begin position="441"/>
        <end position="462"/>
    </location>
</feature>
<dbReference type="AlphaFoldDB" id="A0A0V0YL14"/>
<protein>
    <submittedName>
        <fullName evidence="2">Uncharacterized protein</fullName>
    </submittedName>
</protein>
<dbReference type="InterPro" id="IPR005312">
    <property type="entry name" value="DUF1759"/>
</dbReference>
<feature type="compositionally biased region" description="Basic and acidic residues" evidence="1">
    <location>
        <begin position="557"/>
        <end position="571"/>
    </location>
</feature>
<gene>
    <name evidence="2" type="ORF">T4E_5311</name>
</gene>
<name>A0A0V0YL14_TRIPS</name>
<comment type="caution">
    <text evidence="2">The sequence shown here is derived from an EMBL/GenBank/DDBJ whole genome shotgun (WGS) entry which is preliminary data.</text>
</comment>
<reference evidence="2 3" key="1">
    <citation type="submission" date="2015-01" db="EMBL/GenBank/DDBJ databases">
        <title>Evolution of Trichinella species and genotypes.</title>
        <authorList>
            <person name="Korhonen P.K."/>
            <person name="Edoardo P."/>
            <person name="Giuseppe L.R."/>
            <person name="Gasser R.B."/>
        </authorList>
    </citation>
    <scope>NUCLEOTIDE SEQUENCE [LARGE SCALE GENOMIC DNA]</scope>
    <source>
        <strain evidence="2">ISS141</strain>
    </source>
</reference>
<accession>A0A0V0YL14</accession>
<dbReference type="Pfam" id="PF03564">
    <property type="entry name" value="DUF1759"/>
    <property type="match status" value="1"/>
</dbReference>
<feature type="region of interest" description="Disordered" evidence="1">
    <location>
        <begin position="320"/>
        <end position="346"/>
    </location>
</feature>
<feature type="region of interest" description="Disordered" evidence="1">
    <location>
        <begin position="272"/>
        <end position="297"/>
    </location>
</feature>
<evidence type="ECO:0000313" key="3">
    <source>
        <dbReference type="Proteomes" id="UP000054815"/>
    </source>
</evidence>
<dbReference type="PANTHER" id="PTHR47331:SF5">
    <property type="entry name" value="RIBONUCLEASE H"/>
    <property type="match status" value="1"/>
</dbReference>
<sequence>MSTGARYKSKKLIIYKERLNWLFKELYQLWRLFRETDALQVEFEVDLEEEDRMMAEDDWSKYQKGFRERKARALALMRSNRTDEPGRLDDKDLTSVKIWATDVVAAATSVHELTTRLSRCYLPKFSGDFRELRAFWDQFDYRVHQRKDLSKLTYLCGCLTGKAADVISSLSSSNVDYEVALKRLCEEFDRPAKVIRHQIKISCKRHQRTWDLRKGGLQEGELFADEITIAISRDQIPTPVRIKWHEKTKANETMAADMSEYLRFMGEQAEFLEESRSDRTAKPTQPEAKRRSSPLRRRHDGATFLHAAIASWLDGNEESPRAAEISELGRPTPQESTRAAPRVTRPRLASRHDISFDGNRYSVGLLWKRGMASLPNNYATAIRRYRSLEKLLSRDPVLDQDYTTVVQSYLDNGWAEEAPASRTPGKTCLFGGALRSLSERSVGVRTESPRRTRNPAAFSSLPGWTTGGHRKDEYRLRRVCFGLTCSPFLAIQTTGRMPRGVSMRLGQHRGDEGFNEAVEESVRQRWIQSDRVREQLLRRRAIRRNCRSEVTQSRQGDFGRRDPTLDRHSFRQPEVNADAQDTKILSLAAAVFGPFGYSTFVPRLPGGELERQPDGFGEQRLPFFQVGSWKLLEFSFSWMRVRSEDLRSKMWMQLWKADTGHCVVLAVYLQCKIAGVAAMKGPWSDWSHRSKDLQQFNPCLDEDGIRRVGGRLAQELPLSCLRRSEITFYSLSNECNTSNTSTIRKYNDTLSKIATLKKKTSEEHQSGESNSEASLLSYVVQPTRVTVAELDGQARVKLNLTINGGVAGDDQRNCRAECFLPKRECGSKINSDGDDQAAKNIAVVDPSSAVT</sequence>
<dbReference type="PANTHER" id="PTHR47331">
    <property type="entry name" value="PHD-TYPE DOMAIN-CONTAINING PROTEIN"/>
    <property type="match status" value="1"/>
</dbReference>
<evidence type="ECO:0000256" key="1">
    <source>
        <dbReference type="SAM" id="MobiDB-lite"/>
    </source>
</evidence>
<organism evidence="2 3">
    <name type="scientific">Trichinella pseudospiralis</name>
    <name type="common">Parasitic roundworm</name>
    <dbReference type="NCBI Taxonomy" id="6337"/>
    <lineage>
        <taxon>Eukaryota</taxon>
        <taxon>Metazoa</taxon>
        <taxon>Ecdysozoa</taxon>
        <taxon>Nematoda</taxon>
        <taxon>Enoplea</taxon>
        <taxon>Dorylaimia</taxon>
        <taxon>Trichinellida</taxon>
        <taxon>Trichinellidae</taxon>
        <taxon>Trichinella</taxon>
    </lineage>
</organism>
<proteinExistence type="predicted"/>